<evidence type="ECO:0000256" key="8">
    <source>
        <dbReference type="ARBA" id="ARBA00048248"/>
    </source>
</evidence>
<keyword evidence="4 10" id="KW-0067">ATP-binding</keyword>
<comment type="similarity">
    <text evidence="10">Belongs to the class-I aminoacyl-tRNA synthetase family.</text>
</comment>
<proteinExistence type="inferred from homology"/>
<name>A0A9P6CLT7_9AGAR</name>
<keyword evidence="6 10" id="KW-0030">Aminoacyl-tRNA synthetase</keyword>
<accession>A0A9P6CLT7</accession>
<keyword evidence="5 10" id="KW-0648">Protein biosynthesis</keyword>
<organism evidence="11 12">
    <name type="scientific">Collybia nuda</name>
    <dbReference type="NCBI Taxonomy" id="64659"/>
    <lineage>
        <taxon>Eukaryota</taxon>
        <taxon>Fungi</taxon>
        <taxon>Dikarya</taxon>
        <taxon>Basidiomycota</taxon>
        <taxon>Agaricomycotina</taxon>
        <taxon>Agaricomycetes</taxon>
        <taxon>Agaricomycetidae</taxon>
        <taxon>Agaricales</taxon>
        <taxon>Tricholomatineae</taxon>
        <taxon>Clitocybaceae</taxon>
        <taxon>Collybia</taxon>
    </lineage>
</organism>
<dbReference type="PRINTS" id="PR01040">
    <property type="entry name" value="TRNASYNTHTYR"/>
</dbReference>
<dbReference type="FunFam" id="1.10.240.10:FF:000001">
    <property type="entry name" value="Tyrosine--tRNA ligase"/>
    <property type="match status" value="1"/>
</dbReference>
<dbReference type="InterPro" id="IPR014729">
    <property type="entry name" value="Rossmann-like_a/b/a_fold"/>
</dbReference>
<keyword evidence="3 10" id="KW-0547">Nucleotide-binding</keyword>
<evidence type="ECO:0000313" key="11">
    <source>
        <dbReference type="EMBL" id="KAF9465038.1"/>
    </source>
</evidence>
<evidence type="ECO:0000256" key="1">
    <source>
        <dbReference type="ARBA" id="ARBA00013160"/>
    </source>
</evidence>
<dbReference type="SUPFAM" id="SSF52374">
    <property type="entry name" value="Nucleotidylyl transferase"/>
    <property type="match status" value="1"/>
</dbReference>
<dbReference type="PANTHER" id="PTHR11766">
    <property type="entry name" value="TYROSYL-TRNA SYNTHETASE"/>
    <property type="match status" value="1"/>
</dbReference>
<evidence type="ECO:0000256" key="10">
    <source>
        <dbReference type="RuleBase" id="RU361234"/>
    </source>
</evidence>
<dbReference type="PROSITE" id="PS50889">
    <property type="entry name" value="S4"/>
    <property type="match status" value="1"/>
</dbReference>
<dbReference type="PANTHER" id="PTHR11766:SF0">
    <property type="entry name" value="TYROSINE--TRNA LIGASE, MITOCHONDRIAL"/>
    <property type="match status" value="1"/>
</dbReference>
<dbReference type="InterPro" id="IPR036986">
    <property type="entry name" value="S4_RNA-bd_sf"/>
</dbReference>
<dbReference type="InterPro" id="IPR024107">
    <property type="entry name" value="Tyr-tRNA-ligase_bac_1"/>
</dbReference>
<evidence type="ECO:0000256" key="3">
    <source>
        <dbReference type="ARBA" id="ARBA00022741"/>
    </source>
</evidence>
<gene>
    <name evidence="11" type="ORF">BDZ94DRAFT_433124</name>
</gene>
<evidence type="ECO:0000256" key="6">
    <source>
        <dbReference type="ARBA" id="ARBA00023146"/>
    </source>
</evidence>
<sequence length="463" mass="50955">MILNTMYACRLVVSGRRSYVTGVGLLDDLAHRGLMHDVTHRQALHAALARPQSVYAGVDPTARALHIGHLLPLMTLLHFHLRGHTVIPLIGGATGRIGDPSGRLVERQPADTKQVEGNAASLTASIQRFFGRAVEYAVRRVGDHRRGPDAVVANNLEWHERVNMLDFLQHVAIHARVNTMLNRESVRARLSSQQGLSFTEFTYQLLQAYDFYHLHKHRACSIQVGGSDQWGNILAGLDLIARLDPPASSHSPPAFGITTPLLTTASGDKFGKSAGNAVWLDPGMTSVFDFYQYFVKVDDADVEKYLKLFTLLSWTDITQVMQTHTTSPEKRTAQRRLAAEVTEMVHSPDGLARAQTLTALLFDSDPTHLQAAHIVAALHDDPRLALVSRTELLDLPVFKLAGKYGLVASASAARNLITARGLYLNNRTVPDAQHKIDPASLIDDRVVLLRAGKDKVLVLATQE</sequence>
<dbReference type="InterPro" id="IPR024088">
    <property type="entry name" value="Tyr-tRNA-ligase_bac-type"/>
</dbReference>
<protein>
    <recommendedName>
        <fullName evidence="1 10">Tyrosine--tRNA ligase</fullName>
        <ecNumber evidence="1 10">6.1.1.1</ecNumber>
    </recommendedName>
    <alternativeName>
        <fullName evidence="7 10">Tyrosyl-tRNA synthetase</fullName>
    </alternativeName>
</protein>
<dbReference type="GO" id="GO:0006437">
    <property type="term" value="P:tyrosyl-tRNA aminoacylation"/>
    <property type="evidence" value="ECO:0007669"/>
    <property type="project" value="InterPro"/>
</dbReference>
<dbReference type="HAMAP" id="MF_02006">
    <property type="entry name" value="Tyr_tRNA_synth_type1"/>
    <property type="match status" value="1"/>
</dbReference>
<dbReference type="GO" id="GO:0005829">
    <property type="term" value="C:cytosol"/>
    <property type="evidence" value="ECO:0007669"/>
    <property type="project" value="TreeGrafter"/>
</dbReference>
<dbReference type="Gene3D" id="1.10.240.10">
    <property type="entry name" value="Tyrosyl-Transfer RNA Synthetase"/>
    <property type="match status" value="1"/>
</dbReference>
<reference evidence="11" key="1">
    <citation type="submission" date="2020-11" db="EMBL/GenBank/DDBJ databases">
        <authorList>
            <consortium name="DOE Joint Genome Institute"/>
            <person name="Ahrendt S."/>
            <person name="Riley R."/>
            <person name="Andreopoulos W."/>
            <person name="Labutti K."/>
            <person name="Pangilinan J."/>
            <person name="Ruiz-Duenas F.J."/>
            <person name="Barrasa J.M."/>
            <person name="Sanchez-Garcia M."/>
            <person name="Camarero S."/>
            <person name="Miyauchi S."/>
            <person name="Serrano A."/>
            <person name="Linde D."/>
            <person name="Babiker R."/>
            <person name="Drula E."/>
            <person name="Ayuso-Fernandez I."/>
            <person name="Pacheco R."/>
            <person name="Padilla G."/>
            <person name="Ferreira P."/>
            <person name="Barriuso J."/>
            <person name="Kellner H."/>
            <person name="Castanera R."/>
            <person name="Alfaro M."/>
            <person name="Ramirez L."/>
            <person name="Pisabarro A.G."/>
            <person name="Kuo A."/>
            <person name="Tritt A."/>
            <person name="Lipzen A."/>
            <person name="He G."/>
            <person name="Yan M."/>
            <person name="Ng V."/>
            <person name="Cullen D."/>
            <person name="Martin F."/>
            <person name="Rosso M.-N."/>
            <person name="Henrissat B."/>
            <person name="Hibbett D."/>
            <person name="Martinez A.T."/>
            <person name="Grigoriev I.V."/>
        </authorList>
    </citation>
    <scope>NUCLEOTIDE SEQUENCE</scope>
    <source>
        <strain evidence="11">CBS 247.69</strain>
    </source>
</reference>
<evidence type="ECO:0000313" key="12">
    <source>
        <dbReference type="Proteomes" id="UP000807353"/>
    </source>
</evidence>
<keyword evidence="2 10" id="KW-0436">Ligase</keyword>
<dbReference type="GO" id="GO:0004831">
    <property type="term" value="F:tyrosine-tRNA ligase activity"/>
    <property type="evidence" value="ECO:0007669"/>
    <property type="project" value="UniProtKB-EC"/>
</dbReference>
<dbReference type="EC" id="6.1.1.1" evidence="1 10"/>
<dbReference type="InterPro" id="IPR002307">
    <property type="entry name" value="Tyr-tRNA-ligase"/>
</dbReference>
<dbReference type="AlphaFoldDB" id="A0A9P6CLT7"/>
<dbReference type="OrthoDB" id="337870at2759"/>
<keyword evidence="12" id="KW-1185">Reference proteome</keyword>
<dbReference type="GO" id="GO:0003723">
    <property type="term" value="F:RNA binding"/>
    <property type="evidence" value="ECO:0007669"/>
    <property type="project" value="UniProtKB-KW"/>
</dbReference>
<evidence type="ECO:0000256" key="4">
    <source>
        <dbReference type="ARBA" id="ARBA00022840"/>
    </source>
</evidence>
<dbReference type="NCBIfam" id="TIGR00234">
    <property type="entry name" value="tyrS"/>
    <property type="match status" value="1"/>
</dbReference>
<dbReference type="Gene3D" id="3.10.290.10">
    <property type="entry name" value="RNA-binding S4 domain"/>
    <property type="match status" value="1"/>
</dbReference>
<dbReference type="Pfam" id="PF00579">
    <property type="entry name" value="tRNA-synt_1b"/>
    <property type="match status" value="1"/>
</dbReference>
<keyword evidence="9" id="KW-0694">RNA-binding</keyword>
<evidence type="ECO:0000256" key="5">
    <source>
        <dbReference type="ARBA" id="ARBA00022917"/>
    </source>
</evidence>
<dbReference type="SUPFAM" id="SSF55174">
    <property type="entry name" value="Alpha-L RNA-binding motif"/>
    <property type="match status" value="1"/>
</dbReference>
<dbReference type="GO" id="GO:0005739">
    <property type="term" value="C:mitochondrion"/>
    <property type="evidence" value="ECO:0007669"/>
    <property type="project" value="TreeGrafter"/>
</dbReference>
<comment type="catalytic activity">
    <reaction evidence="8 10">
        <text>tRNA(Tyr) + L-tyrosine + ATP = L-tyrosyl-tRNA(Tyr) + AMP + diphosphate + H(+)</text>
        <dbReference type="Rhea" id="RHEA:10220"/>
        <dbReference type="Rhea" id="RHEA-COMP:9706"/>
        <dbReference type="Rhea" id="RHEA-COMP:9707"/>
        <dbReference type="ChEBI" id="CHEBI:15378"/>
        <dbReference type="ChEBI" id="CHEBI:30616"/>
        <dbReference type="ChEBI" id="CHEBI:33019"/>
        <dbReference type="ChEBI" id="CHEBI:58315"/>
        <dbReference type="ChEBI" id="CHEBI:78442"/>
        <dbReference type="ChEBI" id="CHEBI:78536"/>
        <dbReference type="ChEBI" id="CHEBI:456215"/>
        <dbReference type="EC" id="6.1.1.1"/>
    </reaction>
</comment>
<dbReference type="InterPro" id="IPR002305">
    <property type="entry name" value="aa-tRNA-synth_Ic"/>
</dbReference>
<dbReference type="GO" id="GO:0005524">
    <property type="term" value="F:ATP binding"/>
    <property type="evidence" value="ECO:0007669"/>
    <property type="project" value="UniProtKB-KW"/>
</dbReference>
<dbReference type="Proteomes" id="UP000807353">
    <property type="component" value="Unassembled WGS sequence"/>
</dbReference>
<evidence type="ECO:0000256" key="2">
    <source>
        <dbReference type="ARBA" id="ARBA00022598"/>
    </source>
</evidence>
<evidence type="ECO:0000256" key="7">
    <source>
        <dbReference type="ARBA" id="ARBA00033323"/>
    </source>
</evidence>
<comment type="caution">
    <text evidence="11">The sequence shown here is derived from an EMBL/GenBank/DDBJ whole genome shotgun (WGS) entry which is preliminary data.</text>
</comment>
<evidence type="ECO:0000256" key="9">
    <source>
        <dbReference type="PROSITE-ProRule" id="PRU00182"/>
    </source>
</evidence>
<dbReference type="Gene3D" id="3.40.50.620">
    <property type="entry name" value="HUPs"/>
    <property type="match status" value="1"/>
</dbReference>
<dbReference type="CDD" id="cd00805">
    <property type="entry name" value="TyrRS_core"/>
    <property type="match status" value="1"/>
</dbReference>
<dbReference type="EMBL" id="MU150250">
    <property type="protein sequence ID" value="KAF9465038.1"/>
    <property type="molecule type" value="Genomic_DNA"/>
</dbReference>